<organism evidence="1 2">
    <name type="scientific">Roseibium polysiphoniae</name>
    <dbReference type="NCBI Taxonomy" id="2571221"/>
    <lineage>
        <taxon>Bacteria</taxon>
        <taxon>Pseudomonadati</taxon>
        <taxon>Pseudomonadota</taxon>
        <taxon>Alphaproteobacteria</taxon>
        <taxon>Hyphomicrobiales</taxon>
        <taxon>Stappiaceae</taxon>
        <taxon>Roseibium</taxon>
    </lineage>
</organism>
<sequence>MTDEINHTIAGDVKTIGHQVKFIKTPVKVGKVAPVLGQHSREVSEQLGYNQEISRAL</sequence>
<name>A0ABR9CED8_9HYPH</name>
<dbReference type="Gene3D" id="3.40.50.10540">
    <property type="entry name" value="Crotonobetainyl-coa:carnitine coa-transferase, domain 1"/>
    <property type="match status" value="1"/>
</dbReference>
<protein>
    <submittedName>
        <fullName evidence="1">Uncharacterized protein</fullName>
    </submittedName>
</protein>
<keyword evidence="2" id="KW-1185">Reference proteome</keyword>
<dbReference type="EMBL" id="JACYXJ010000006">
    <property type="protein sequence ID" value="MBD8878222.1"/>
    <property type="molecule type" value="Genomic_DNA"/>
</dbReference>
<proteinExistence type="predicted"/>
<comment type="caution">
    <text evidence="1">The sequence shown here is derived from an EMBL/GenBank/DDBJ whole genome shotgun (WGS) entry which is preliminary data.</text>
</comment>
<dbReference type="InterPro" id="IPR023606">
    <property type="entry name" value="CoA-Trfase_III_dom_1_sf"/>
</dbReference>
<dbReference type="Proteomes" id="UP000615687">
    <property type="component" value="Unassembled WGS sequence"/>
</dbReference>
<reference evidence="1 2" key="1">
    <citation type="submission" date="2020-09" db="EMBL/GenBank/DDBJ databases">
        <title>The genome sequence of type strain Labrenzia polysiphoniae KACC 19711.</title>
        <authorList>
            <person name="Liu Y."/>
        </authorList>
    </citation>
    <scope>NUCLEOTIDE SEQUENCE [LARGE SCALE GENOMIC DNA]</scope>
    <source>
        <strain evidence="1 2">KACC 19711</strain>
    </source>
</reference>
<evidence type="ECO:0000313" key="2">
    <source>
        <dbReference type="Proteomes" id="UP000615687"/>
    </source>
</evidence>
<accession>A0ABR9CED8</accession>
<gene>
    <name evidence="1" type="ORF">IG617_18155</name>
</gene>
<dbReference type="SUPFAM" id="SSF89796">
    <property type="entry name" value="CoA-transferase family III (CaiB/BaiF)"/>
    <property type="match status" value="1"/>
</dbReference>
<evidence type="ECO:0000313" key="1">
    <source>
        <dbReference type="EMBL" id="MBD8878222.1"/>
    </source>
</evidence>
<dbReference type="RefSeq" id="WP_192110627.1">
    <property type="nucleotide sequence ID" value="NZ_JACYXJ010000006.1"/>
</dbReference>